<evidence type="ECO:0000313" key="6">
    <source>
        <dbReference type="Proteomes" id="UP000011087"/>
    </source>
</evidence>
<dbReference type="KEGG" id="gtt:GUITHDRAFT_100239"/>
<name>L1K0U3_GUITC</name>
<accession>L1K0U3</accession>
<dbReference type="Proteomes" id="UP000011087">
    <property type="component" value="Unassembled WGS sequence"/>
</dbReference>
<keyword evidence="1" id="KW-0175">Coiled coil</keyword>
<sequence>MRLASVTWKQESVRWTFLDPMLQQIQWTSTEQHDAGSHRNGNKNHPSTMPEAGCLQVSDILDVSTLHNVDMAFEVYMNDGRSHVMRAQTWKDFETWFQALSFLSSAESMNEDNTAAQETRSFNQASGLNAEANKKISAGKLGGSARKAVDDVTAGKSWDDQDMLEISGRRAPIDQFSDLSSERGSDRGEDPMDKPKSSKSTAMDLKFLKFDDEDGDDEERAGSQQDRRLEEEKNTPSELPDEIYLKELRKVHAYQADKRAELESLMSQLRRNRERNKALRRRLELQNAESNQRRINDDMNSVSETVSVASSTASSVNVKIEEVRKQLKRSEAMNLELWREIDRMSMALR</sequence>
<gene>
    <name evidence="4" type="ORF">GUITHDRAFT_100239</name>
</gene>
<feature type="compositionally biased region" description="Basic and acidic residues" evidence="2">
    <location>
        <begin position="225"/>
        <end position="235"/>
    </location>
</feature>
<reference evidence="4 6" key="1">
    <citation type="journal article" date="2012" name="Nature">
        <title>Algal genomes reveal evolutionary mosaicism and the fate of nucleomorphs.</title>
        <authorList>
            <consortium name="DOE Joint Genome Institute"/>
            <person name="Curtis B.A."/>
            <person name="Tanifuji G."/>
            <person name="Burki F."/>
            <person name="Gruber A."/>
            <person name="Irimia M."/>
            <person name="Maruyama S."/>
            <person name="Arias M.C."/>
            <person name="Ball S.G."/>
            <person name="Gile G.H."/>
            <person name="Hirakawa Y."/>
            <person name="Hopkins J.F."/>
            <person name="Kuo A."/>
            <person name="Rensing S.A."/>
            <person name="Schmutz J."/>
            <person name="Symeonidi A."/>
            <person name="Elias M."/>
            <person name="Eveleigh R.J."/>
            <person name="Herman E.K."/>
            <person name="Klute M.J."/>
            <person name="Nakayama T."/>
            <person name="Obornik M."/>
            <person name="Reyes-Prieto A."/>
            <person name="Armbrust E.V."/>
            <person name="Aves S.J."/>
            <person name="Beiko R.G."/>
            <person name="Coutinho P."/>
            <person name="Dacks J.B."/>
            <person name="Durnford D.G."/>
            <person name="Fast N.M."/>
            <person name="Green B.R."/>
            <person name="Grisdale C.J."/>
            <person name="Hempel F."/>
            <person name="Henrissat B."/>
            <person name="Hoppner M.P."/>
            <person name="Ishida K."/>
            <person name="Kim E."/>
            <person name="Koreny L."/>
            <person name="Kroth P.G."/>
            <person name="Liu Y."/>
            <person name="Malik S.B."/>
            <person name="Maier U.G."/>
            <person name="McRose D."/>
            <person name="Mock T."/>
            <person name="Neilson J.A."/>
            <person name="Onodera N.T."/>
            <person name="Poole A.M."/>
            <person name="Pritham E.J."/>
            <person name="Richards T.A."/>
            <person name="Rocap G."/>
            <person name="Roy S.W."/>
            <person name="Sarai C."/>
            <person name="Schaack S."/>
            <person name="Shirato S."/>
            <person name="Slamovits C.H."/>
            <person name="Spencer D.F."/>
            <person name="Suzuki S."/>
            <person name="Worden A.Z."/>
            <person name="Zauner S."/>
            <person name="Barry K."/>
            <person name="Bell C."/>
            <person name="Bharti A.K."/>
            <person name="Crow J.A."/>
            <person name="Grimwood J."/>
            <person name="Kramer R."/>
            <person name="Lindquist E."/>
            <person name="Lucas S."/>
            <person name="Salamov A."/>
            <person name="McFadden G.I."/>
            <person name="Lane C.E."/>
            <person name="Keeling P.J."/>
            <person name="Gray M.W."/>
            <person name="Grigoriev I.V."/>
            <person name="Archibald J.M."/>
        </authorList>
    </citation>
    <scope>NUCLEOTIDE SEQUENCE</scope>
    <source>
        <strain evidence="4 6">CCMP2712</strain>
    </source>
</reference>
<reference evidence="5" key="3">
    <citation type="submission" date="2016-03" db="UniProtKB">
        <authorList>
            <consortium name="EnsemblProtists"/>
        </authorList>
    </citation>
    <scope>IDENTIFICATION</scope>
</reference>
<dbReference type="HOGENOM" id="CLU_795568_0_0_1"/>
<dbReference type="PROSITE" id="PS50003">
    <property type="entry name" value="PH_DOMAIN"/>
    <property type="match status" value="1"/>
</dbReference>
<evidence type="ECO:0000313" key="5">
    <source>
        <dbReference type="EnsemblProtists" id="EKX53988"/>
    </source>
</evidence>
<dbReference type="InterPro" id="IPR001849">
    <property type="entry name" value="PH_domain"/>
</dbReference>
<dbReference type="RefSeq" id="XP_005840968.1">
    <property type="nucleotide sequence ID" value="XM_005840911.1"/>
</dbReference>
<dbReference type="AlphaFoldDB" id="L1K0U3"/>
<dbReference type="SUPFAM" id="SSF50729">
    <property type="entry name" value="PH domain-like"/>
    <property type="match status" value="1"/>
</dbReference>
<dbReference type="EnsemblProtists" id="EKX53988">
    <property type="protein sequence ID" value="EKX53988"/>
    <property type="gene ID" value="GUITHDRAFT_100239"/>
</dbReference>
<evidence type="ECO:0000313" key="4">
    <source>
        <dbReference type="EMBL" id="EKX53988.1"/>
    </source>
</evidence>
<dbReference type="PaxDb" id="55529-EKX53988"/>
<evidence type="ECO:0000259" key="3">
    <source>
        <dbReference type="PROSITE" id="PS50003"/>
    </source>
</evidence>
<evidence type="ECO:0000256" key="1">
    <source>
        <dbReference type="SAM" id="Coils"/>
    </source>
</evidence>
<feature type="region of interest" description="Disordered" evidence="2">
    <location>
        <begin position="28"/>
        <end position="50"/>
    </location>
</feature>
<evidence type="ECO:0000256" key="2">
    <source>
        <dbReference type="SAM" id="MobiDB-lite"/>
    </source>
</evidence>
<feature type="compositionally biased region" description="Basic and acidic residues" evidence="2">
    <location>
        <begin position="180"/>
        <end position="196"/>
    </location>
</feature>
<keyword evidence="6" id="KW-1185">Reference proteome</keyword>
<feature type="region of interest" description="Disordered" evidence="2">
    <location>
        <begin position="166"/>
        <end position="240"/>
    </location>
</feature>
<feature type="domain" description="PH" evidence="3">
    <location>
        <begin position="1"/>
        <end position="105"/>
    </location>
</feature>
<feature type="coiled-coil region" evidence="1">
    <location>
        <begin position="259"/>
        <end position="305"/>
    </location>
</feature>
<dbReference type="EMBL" id="JH992968">
    <property type="protein sequence ID" value="EKX53988.1"/>
    <property type="molecule type" value="Genomic_DNA"/>
</dbReference>
<reference evidence="6" key="2">
    <citation type="submission" date="2012-11" db="EMBL/GenBank/DDBJ databases">
        <authorList>
            <person name="Kuo A."/>
            <person name="Curtis B.A."/>
            <person name="Tanifuji G."/>
            <person name="Burki F."/>
            <person name="Gruber A."/>
            <person name="Irimia M."/>
            <person name="Maruyama S."/>
            <person name="Arias M.C."/>
            <person name="Ball S.G."/>
            <person name="Gile G.H."/>
            <person name="Hirakawa Y."/>
            <person name="Hopkins J.F."/>
            <person name="Rensing S.A."/>
            <person name="Schmutz J."/>
            <person name="Symeonidi A."/>
            <person name="Elias M."/>
            <person name="Eveleigh R.J."/>
            <person name="Herman E.K."/>
            <person name="Klute M.J."/>
            <person name="Nakayama T."/>
            <person name="Obornik M."/>
            <person name="Reyes-Prieto A."/>
            <person name="Armbrust E.V."/>
            <person name="Aves S.J."/>
            <person name="Beiko R.G."/>
            <person name="Coutinho P."/>
            <person name="Dacks J.B."/>
            <person name="Durnford D.G."/>
            <person name="Fast N.M."/>
            <person name="Green B.R."/>
            <person name="Grisdale C."/>
            <person name="Hempe F."/>
            <person name="Henrissat B."/>
            <person name="Hoppner M.P."/>
            <person name="Ishida K.-I."/>
            <person name="Kim E."/>
            <person name="Koreny L."/>
            <person name="Kroth P.G."/>
            <person name="Liu Y."/>
            <person name="Malik S.-B."/>
            <person name="Maier U.G."/>
            <person name="McRose D."/>
            <person name="Mock T."/>
            <person name="Neilson J.A."/>
            <person name="Onodera N.T."/>
            <person name="Poole A.M."/>
            <person name="Pritham E.J."/>
            <person name="Richards T.A."/>
            <person name="Rocap G."/>
            <person name="Roy S.W."/>
            <person name="Sarai C."/>
            <person name="Schaack S."/>
            <person name="Shirato S."/>
            <person name="Slamovits C.H."/>
            <person name="Spencer D.F."/>
            <person name="Suzuki S."/>
            <person name="Worden A.Z."/>
            <person name="Zauner S."/>
            <person name="Barry K."/>
            <person name="Bell C."/>
            <person name="Bharti A.K."/>
            <person name="Crow J.A."/>
            <person name="Grimwood J."/>
            <person name="Kramer R."/>
            <person name="Lindquist E."/>
            <person name="Lucas S."/>
            <person name="Salamov A."/>
            <person name="McFadden G.I."/>
            <person name="Lane C.E."/>
            <person name="Keeling P.J."/>
            <person name="Gray M.W."/>
            <person name="Grigoriev I.V."/>
            <person name="Archibald J.M."/>
        </authorList>
    </citation>
    <scope>NUCLEOTIDE SEQUENCE</scope>
    <source>
        <strain evidence="6">CCMP2712</strain>
    </source>
</reference>
<dbReference type="GeneID" id="17310957"/>
<organism evidence="4">
    <name type="scientific">Guillardia theta (strain CCMP2712)</name>
    <name type="common">Cryptophyte</name>
    <dbReference type="NCBI Taxonomy" id="905079"/>
    <lineage>
        <taxon>Eukaryota</taxon>
        <taxon>Cryptophyceae</taxon>
        <taxon>Pyrenomonadales</taxon>
        <taxon>Geminigeraceae</taxon>
        <taxon>Guillardia</taxon>
    </lineage>
</organism>
<protein>
    <recommendedName>
        <fullName evidence="3">PH domain-containing protein</fullName>
    </recommendedName>
</protein>
<proteinExistence type="predicted"/>